<proteinExistence type="predicted"/>
<dbReference type="Pfam" id="PF02776">
    <property type="entry name" value="TPP_enzyme_N"/>
    <property type="match status" value="1"/>
</dbReference>
<feature type="domain" description="Thiamine pyrophosphate enzyme N-terminal TPP-binding" evidence="2">
    <location>
        <begin position="4"/>
        <end position="70"/>
    </location>
</feature>
<dbReference type="InterPro" id="IPR029061">
    <property type="entry name" value="THDP-binding"/>
</dbReference>
<organism evidence="3 4">
    <name type="scientific">Streptomyces pseudovenezuelae</name>
    <dbReference type="NCBI Taxonomy" id="67350"/>
    <lineage>
        <taxon>Bacteria</taxon>
        <taxon>Bacillati</taxon>
        <taxon>Actinomycetota</taxon>
        <taxon>Actinomycetes</taxon>
        <taxon>Kitasatosporales</taxon>
        <taxon>Streptomycetaceae</taxon>
        <taxon>Streptomyces</taxon>
        <taxon>Streptomyces aurantiacus group</taxon>
    </lineage>
</organism>
<protein>
    <submittedName>
        <fullName evidence="3">Thiamine pyrophosphate-dependent acetolactate synthase large subunit-like protein</fullName>
    </submittedName>
</protein>
<dbReference type="Proteomes" id="UP001160499">
    <property type="component" value="Unassembled WGS sequence"/>
</dbReference>
<feature type="compositionally biased region" description="Low complexity" evidence="1">
    <location>
        <begin position="67"/>
        <end position="87"/>
    </location>
</feature>
<dbReference type="EMBL" id="JARXVH010000013">
    <property type="protein sequence ID" value="MDH6219755.1"/>
    <property type="molecule type" value="Genomic_DNA"/>
</dbReference>
<dbReference type="PANTHER" id="PTHR42981">
    <property type="entry name" value="PYRUVATE DEHYDROGENASE [UBIQUINONE]"/>
    <property type="match status" value="1"/>
</dbReference>
<evidence type="ECO:0000313" key="3">
    <source>
        <dbReference type="EMBL" id="MDH6219755.1"/>
    </source>
</evidence>
<comment type="caution">
    <text evidence="3">The sequence shown here is derived from an EMBL/GenBank/DDBJ whole genome shotgun (WGS) entry which is preliminary data.</text>
</comment>
<dbReference type="InterPro" id="IPR012001">
    <property type="entry name" value="Thiamin_PyroP_enz_TPP-bd_dom"/>
</dbReference>
<gene>
    <name evidence="3" type="ORF">M2283_007094</name>
</gene>
<name>A0ABT6LTX6_9ACTN</name>
<sequence length="87" mass="9770">MSIKVSDYVLQRLREWDVDHVFAYAGDGINGLLAAWGRSDDQPKFVQSRHEEMSAFEAVGYAKFSGSPAARSARTSRRSSAPAHRRR</sequence>
<dbReference type="PANTHER" id="PTHR42981:SF2">
    <property type="entry name" value="PYRUVATE DEHYDROGENASE [UBIQUINONE]"/>
    <property type="match status" value="1"/>
</dbReference>
<dbReference type="SUPFAM" id="SSF52518">
    <property type="entry name" value="Thiamin diphosphate-binding fold (THDP-binding)"/>
    <property type="match status" value="1"/>
</dbReference>
<evidence type="ECO:0000313" key="4">
    <source>
        <dbReference type="Proteomes" id="UP001160499"/>
    </source>
</evidence>
<evidence type="ECO:0000256" key="1">
    <source>
        <dbReference type="SAM" id="MobiDB-lite"/>
    </source>
</evidence>
<keyword evidence="4" id="KW-1185">Reference proteome</keyword>
<dbReference type="InterPro" id="IPR047211">
    <property type="entry name" value="POXB-like"/>
</dbReference>
<reference evidence="3 4" key="1">
    <citation type="submission" date="2023-04" db="EMBL/GenBank/DDBJ databases">
        <title>Forest soil microbial communities from Buena Vista Peninsula, Colon Province, Panama.</title>
        <authorList>
            <person name="Bouskill N."/>
        </authorList>
    </citation>
    <scope>NUCLEOTIDE SEQUENCE [LARGE SCALE GENOMIC DNA]</scope>
    <source>
        <strain evidence="3 4">GGS1</strain>
    </source>
</reference>
<evidence type="ECO:0000259" key="2">
    <source>
        <dbReference type="Pfam" id="PF02776"/>
    </source>
</evidence>
<feature type="region of interest" description="Disordered" evidence="1">
    <location>
        <begin position="65"/>
        <end position="87"/>
    </location>
</feature>
<dbReference type="Gene3D" id="3.40.50.970">
    <property type="match status" value="1"/>
</dbReference>
<accession>A0ABT6LTX6</accession>